<accession>A0A319DHK8</accession>
<dbReference type="EMBL" id="KZ825831">
    <property type="protein sequence ID" value="PYH96931.1"/>
    <property type="molecule type" value="Genomic_DNA"/>
</dbReference>
<dbReference type="VEuPathDB" id="FungiDB:BO71DRAFT_154229"/>
<evidence type="ECO:0000313" key="3">
    <source>
        <dbReference type="Proteomes" id="UP000247810"/>
    </source>
</evidence>
<sequence>MARRQCRHCFKPYPSHELAHAHKVCYPGLLAPVPQIQPILNHHIQPRRRSEPPLRSQGRPSWCDTEIRDRQSQASVPLPMTPIPFGPLFLGSGLSRALFEWVDMGSAHAYPNGIPVCGKGVQIDEPKCWFAWPDWQSKSQGERGVLLTLSTPGSDPVHITGPHTRKFDPASNPTSFLQCTQFILRGIESLPR</sequence>
<reference evidence="2 3" key="1">
    <citation type="submission" date="2018-02" db="EMBL/GenBank/DDBJ databases">
        <title>The genomes of Aspergillus section Nigri reveals drivers in fungal speciation.</title>
        <authorList>
            <consortium name="DOE Joint Genome Institute"/>
            <person name="Vesth T.C."/>
            <person name="Nybo J."/>
            <person name="Theobald S."/>
            <person name="Brandl J."/>
            <person name="Frisvad J.C."/>
            <person name="Nielsen K.F."/>
            <person name="Lyhne E.K."/>
            <person name="Kogle M.E."/>
            <person name="Kuo A."/>
            <person name="Riley R."/>
            <person name="Clum A."/>
            <person name="Nolan M."/>
            <person name="Lipzen A."/>
            <person name="Salamov A."/>
            <person name="Henrissat B."/>
            <person name="Wiebenga A."/>
            <person name="De vries R.P."/>
            <person name="Grigoriev I.V."/>
            <person name="Mortensen U.H."/>
            <person name="Andersen M.R."/>
            <person name="Baker S.E."/>
        </authorList>
    </citation>
    <scope>NUCLEOTIDE SEQUENCE [LARGE SCALE GENOMIC DNA]</scope>
    <source>
        <strain evidence="2 3">CBS 707.79</strain>
    </source>
</reference>
<organism evidence="2 3">
    <name type="scientific">Aspergillus ellipticus CBS 707.79</name>
    <dbReference type="NCBI Taxonomy" id="1448320"/>
    <lineage>
        <taxon>Eukaryota</taxon>
        <taxon>Fungi</taxon>
        <taxon>Dikarya</taxon>
        <taxon>Ascomycota</taxon>
        <taxon>Pezizomycotina</taxon>
        <taxon>Eurotiomycetes</taxon>
        <taxon>Eurotiomycetidae</taxon>
        <taxon>Eurotiales</taxon>
        <taxon>Aspergillaceae</taxon>
        <taxon>Aspergillus</taxon>
        <taxon>Aspergillus subgen. Circumdati</taxon>
    </lineage>
</organism>
<evidence type="ECO:0000313" key="2">
    <source>
        <dbReference type="EMBL" id="PYH96931.1"/>
    </source>
</evidence>
<keyword evidence="3" id="KW-1185">Reference proteome</keyword>
<proteinExistence type="predicted"/>
<name>A0A319DHK8_9EURO</name>
<protein>
    <submittedName>
        <fullName evidence="2">Uncharacterized protein</fullName>
    </submittedName>
</protein>
<feature type="region of interest" description="Disordered" evidence="1">
    <location>
        <begin position="43"/>
        <end position="62"/>
    </location>
</feature>
<gene>
    <name evidence="2" type="ORF">BO71DRAFT_154229</name>
</gene>
<dbReference type="AlphaFoldDB" id="A0A319DHK8"/>
<evidence type="ECO:0000256" key="1">
    <source>
        <dbReference type="SAM" id="MobiDB-lite"/>
    </source>
</evidence>
<dbReference type="Proteomes" id="UP000247810">
    <property type="component" value="Unassembled WGS sequence"/>
</dbReference>